<proteinExistence type="predicted"/>
<reference evidence="2" key="2">
    <citation type="submission" date="2024-10" db="UniProtKB">
        <authorList>
            <consortium name="EnsemblProtists"/>
        </authorList>
    </citation>
    <scope>IDENTIFICATION</scope>
</reference>
<dbReference type="Proteomes" id="UP000013827">
    <property type="component" value="Unassembled WGS sequence"/>
</dbReference>
<feature type="compositionally biased region" description="Low complexity" evidence="1">
    <location>
        <begin position="1"/>
        <end position="13"/>
    </location>
</feature>
<evidence type="ECO:0000313" key="3">
    <source>
        <dbReference type="Proteomes" id="UP000013827"/>
    </source>
</evidence>
<reference evidence="3" key="1">
    <citation type="journal article" date="2013" name="Nature">
        <title>Pan genome of the phytoplankton Emiliania underpins its global distribution.</title>
        <authorList>
            <person name="Read B.A."/>
            <person name="Kegel J."/>
            <person name="Klute M.J."/>
            <person name="Kuo A."/>
            <person name="Lefebvre S.C."/>
            <person name="Maumus F."/>
            <person name="Mayer C."/>
            <person name="Miller J."/>
            <person name="Monier A."/>
            <person name="Salamov A."/>
            <person name="Young J."/>
            <person name="Aguilar M."/>
            <person name="Claverie J.M."/>
            <person name="Frickenhaus S."/>
            <person name="Gonzalez K."/>
            <person name="Herman E.K."/>
            <person name="Lin Y.C."/>
            <person name="Napier J."/>
            <person name="Ogata H."/>
            <person name="Sarno A.F."/>
            <person name="Shmutz J."/>
            <person name="Schroeder D."/>
            <person name="de Vargas C."/>
            <person name="Verret F."/>
            <person name="von Dassow P."/>
            <person name="Valentin K."/>
            <person name="Van de Peer Y."/>
            <person name="Wheeler G."/>
            <person name="Dacks J.B."/>
            <person name="Delwiche C.F."/>
            <person name="Dyhrman S.T."/>
            <person name="Glockner G."/>
            <person name="John U."/>
            <person name="Richards T."/>
            <person name="Worden A.Z."/>
            <person name="Zhang X."/>
            <person name="Grigoriev I.V."/>
            <person name="Allen A.E."/>
            <person name="Bidle K."/>
            <person name="Borodovsky M."/>
            <person name="Bowler C."/>
            <person name="Brownlee C."/>
            <person name="Cock J.M."/>
            <person name="Elias M."/>
            <person name="Gladyshev V.N."/>
            <person name="Groth M."/>
            <person name="Guda C."/>
            <person name="Hadaegh A."/>
            <person name="Iglesias-Rodriguez M.D."/>
            <person name="Jenkins J."/>
            <person name="Jones B.M."/>
            <person name="Lawson T."/>
            <person name="Leese F."/>
            <person name="Lindquist E."/>
            <person name="Lobanov A."/>
            <person name="Lomsadze A."/>
            <person name="Malik S.B."/>
            <person name="Marsh M.E."/>
            <person name="Mackinder L."/>
            <person name="Mock T."/>
            <person name="Mueller-Roeber B."/>
            <person name="Pagarete A."/>
            <person name="Parker M."/>
            <person name="Probert I."/>
            <person name="Quesneville H."/>
            <person name="Raines C."/>
            <person name="Rensing S.A."/>
            <person name="Riano-Pachon D.M."/>
            <person name="Richier S."/>
            <person name="Rokitta S."/>
            <person name="Shiraiwa Y."/>
            <person name="Soanes D.M."/>
            <person name="van der Giezen M."/>
            <person name="Wahlund T.M."/>
            <person name="Williams B."/>
            <person name="Wilson W."/>
            <person name="Wolfe G."/>
            <person name="Wurch L.L."/>
        </authorList>
    </citation>
    <scope>NUCLEOTIDE SEQUENCE</scope>
</reference>
<dbReference type="GeneID" id="17251100"/>
<name>A0A0D3I188_EMIH1</name>
<sequence>MWRSLLAAPRLSTPAPPPAAAAARRNLRALVARSRKDVPEGEAASSLVDVAAVSALPRQDPKARDIEHSSIYRWCRASPSIHAQSASPADVEVEISHSTLNYKDAMIVLGQKGVAGQYFDGGYAERATLGGELATSVYPFILRGVRLLGVDQTMPYDLEGYPDDPQRWDGWRAISPHISPHLPTYPHIFPSPHISPYLPDDPQRRAERQRMWALLSESLGDGAPCFLSQPGDDAIGAVHAGTIGLAQLPEYAPKIIGGEVAGRLLVDVKA</sequence>
<dbReference type="KEGG" id="ehx:EMIHUDRAFT_107474"/>
<dbReference type="RefSeq" id="XP_005757452.1">
    <property type="nucleotide sequence ID" value="XM_005757395.1"/>
</dbReference>
<evidence type="ECO:0008006" key="4">
    <source>
        <dbReference type="Google" id="ProtNLM"/>
    </source>
</evidence>
<keyword evidence="3" id="KW-1185">Reference proteome</keyword>
<evidence type="ECO:0000256" key="1">
    <source>
        <dbReference type="SAM" id="MobiDB-lite"/>
    </source>
</evidence>
<dbReference type="EnsemblProtists" id="EOD05023">
    <property type="protein sequence ID" value="EOD05023"/>
    <property type="gene ID" value="EMIHUDRAFT_107474"/>
</dbReference>
<protein>
    <recommendedName>
        <fullName evidence="4">Enoyl reductase (ER) domain-containing protein</fullName>
    </recommendedName>
</protein>
<dbReference type="PaxDb" id="2903-EOD05023"/>
<dbReference type="HOGENOM" id="CLU_1032219_0_0_1"/>
<accession>A0A0D3I188</accession>
<organism evidence="2 3">
    <name type="scientific">Emiliania huxleyi (strain CCMP1516)</name>
    <dbReference type="NCBI Taxonomy" id="280463"/>
    <lineage>
        <taxon>Eukaryota</taxon>
        <taxon>Haptista</taxon>
        <taxon>Haptophyta</taxon>
        <taxon>Prymnesiophyceae</taxon>
        <taxon>Isochrysidales</taxon>
        <taxon>Noelaerhabdaceae</taxon>
        <taxon>Emiliania</taxon>
    </lineage>
</organism>
<dbReference type="AlphaFoldDB" id="A0A0D3I188"/>
<evidence type="ECO:0000313" key="2">
    <source>
        <dbReference type="EnsemblProtists" id="EOD05023"/>
    </source>
</evidence>
<feature type="region of interest" description="Disordered" evidence="1">
    <location>
        <begin position="1"/>
        <end position="20"/>
    </location>
</feature>